<feature type="region of interest" description="Disordered" evidence="5">
    <location>
        <begin position="1"/>
        <end position="24"/>
    </location>
</feature>
<feature type="DNA-binding region" description="H-T-H motif" evidence="4">
    <location>
        <begin position="43"/>
        <end position="62"/>
    </location>
</feature>
<organism evidence="7 8">
    <name type="scientific">Actinacidiphila bryophytorum</name>
    <dbReference type="NCBI Taxonomy" id="1436133"/>
    <lineage>
        <taxon>Bacteria</taxon>
        <taxon>Bacillati</taxon>
        <taxon>Actinomycetota</taxon>
        <taxon>Actinomycetes</taxon>
        <taxon>Kitasatosporales</taxon>
        <taxon>Streptomycetaceae</taxon>
        <taxon>Actinacidiphila</taxon>
    </lineage>
</organism>
<keyword evidence="3" id="KW-0804">Transcription</keyword>
<evidence type="ECO:0000259" key="6">
    <source>
        <dbReference type="PROSITE" id="PS50977"/>
    </source>
</evidence>
<evidence type="ECO:0000256" key="1">
    <source>
        <dbReference type="ARBA" id="ARBA00023015"/>
    </source>
</evidence>
<dbReference type="PRINTS" id="PR00455">
    <property type="entry name" value="HTHTETR"/>
</dbReference>
<keyword evidence="8" id="KW-1185">Reference proteome</keyword>
<protein>
    <submittedName>
        <fullName evidence="7">Transcriptional regulator, TetR family</fullName>
    </submittedName>
</protein>
<feature type="compositionally biased region" description="Polar residues" evidence="5">
    <location>
        <begin position="1"/>
        <end position="11"/>
    </location>
</feature>
<dbReference type="Gene3D" id="1.10.357.10">
    <property type="entry name" value="Tetracycline Repressor, domain 2"/>
    <property type="match status" value="1"/>
</dbReference>
<dbReference type="Pfam" id="PF00440">
    <property type="entry name" value="TetR_N"/>
    <property type="match status" value="1"/>
</dbReference>
<dbReference type="SUPFAM" id="SSF46689">
    <property type="entry name" value="Homeodomain-like"/>
    <property type="match status" value="1"/>
</dbReference>
<name>A0A9W4E4U4_9ACTN</name>
<sequence length="204" mass="21313">MATTTKHQGSPAQEPAPAAKGSSRDRLLDTASALFYRQGVGTGIDALCKAAGVSKRSMYQLFTGKDDMLAAALERSSAGYQALVMPPPDSPAEPRARMLHVFERLEQTALSADYRGCPFLATQVELKDPVHPASVVAARGKQVLTDFFRAEAERGGAADPELLARQLTLVFDGGSARAGIGADTLEGLAVTTAAALIDAAGVRA</sequence>
<dbReference type="PANTHER" id="PTHR47506:SF1">
    <property type="entry name" value="HTH-TYPE TRANSCRIPTIONAL REGULATOR YJDC"/>
    <property type="match status" value="1"/>
</dbReference>
<evidence type="ECO:0000313" key="7">
    <source>
        <dbReference type="EMBL" id="CAG7621978.1"/>
    </source>
</evidence>
<keyword evidence="2 4" id="KW-0238">DNA-binding</keyword>
<keyword evidence="1" id="KW-0805">Transcription regulation</keyword>
<accession>A0A9W4E4U4</accession>
<dbReference type="Proteomes" id="UP001153328">
    <property type="component" value="Unassembled WGS sequence"/>
</dbReference>
<evidence type="ECO:0000256" key="2">
    <source>
        <dbReference type="ARBA" id="ARBA00023125"/>
    </source>
</evidence>
<reference evidence="7" key="1">
    <citation type="submission" date="2021-06" db="EMBL/GenBank/DDBJ databases">
        <authorList>
            <person name="Arsene-Ploetze F."/>
        </authorList>
    </citation>
    <scope>NUCLEOTIDE SEQUENCE</scope>
    <source>
        <strain evidence="7">SBRY1</strain>
    </source>
</reference>
<comment type="caution">
    <text evidence="7">The sequence shown here is derived from an EMBL/GenBank/DDBJ whole genome shotgun (WGS) entry which is preliminary data.</text>
</comment>
<dbReference type="EMBL" id="CAJVAX010000006">
    <property type="protein sequence ID" value="CAG7621978.1"/>
    <property type="molecule type" value="Genomic_DNA"/>
</dbReference>
<evidence type="ECO:0000256" key="5">
    <source>
        <dbReference type="SAM" id="MobiDB-lite"/>
    </source>
</evidence>
<dbReference type="InterPro" id="IPR036271">
    <property type="entry name" value="Tet_transcr_reg_TetR-rel_C_sf"/>
</dbReference>
<feature type="domain" description="HTH tetR-type" evidence="6">
    <location>
        <begin position="21"/>
        <end position="80"/>
    </location>
</feature>
<dbReference type="GO" id="GO:0003677">
    <property type="term" value="F:DNA binding"/>
    <property type="evidence" value="ECO:0007669"/>
    <property type="project" value="UniProtKB-UniRule"/>
</dbReference>
<proteinExistence type="predicted"/>
<dbReference type="PANTHER" id="PTHR47506">
    <property type="entry name" value="TRANSCRIPTIONAL REGULATORY PROTEIN"/>
    <property type="match status" value="1"/>
</dbReference>
<dbReference type="SUPFAM" id="SSF48498">
    <property type="entry name" value="Tetracyclin repressor-like, C-terminal domain"/>
    <property type="match status" value="1"/>
</dbReference>
<dbReference type="InterPro" id="IPR001647">
    <property type="entry name" value="HTH_TetR"/>
</dbReference>
<evidence type="ECO:0000256" key="4">
    <source>
        <dbReference type="PROSITE-ProRule" id="PRU00335"/>
    </source>
</evidence>
<dbReference type="AlphaFoldDB" id="A0A9W4E4U4"/>
<gene>
    <name evidence="7" type="ORF">SBRY_140105</name>
</gene>
<dbReference type="PROSITE" id="PS50977">
    <property type="entry name" value="HTH_TETR_2"/>
    <property type="match status" value="1"/>
</dbReference>
<evidence type="ECO:0000313" key="8">
    <source>
        <dbReference type="Proteomes" id="UP001153328"/>
    </source>
</evidence>
<evidence type="ECO:0000256" key="3">
    <source>
        <dbReference type="ARBA" id="ARBA00023163"/>
    </source>
</evidence>
<dbReference type="InterPro" id="IPR009057">
    <property type="entry name" value="Homeodomain-like_sf"/>
</dbReference>
<dbReference type="RefSeq" id="WP_205047073.1">
    <property type="nucleotide sequence ID" value="NZ_CAJVAX010000006.1"/>
</dbReference>